<dbReference type="CDD" id="cd08662">
    <property type="entry name" value="M13"/>
    <property type="match status" value="1"/>
</dbReference>
<dbReference type="Pfam" id="PF05649">
    <property type="entry name" value="Peptidase_M13_N"/>
    <property type="match status" value="1"/>
</dbReference>
<dbReference type="InterPro" id="IPR042089">
    <property type="entry name" value="Peptidase_M13_dom_2"/>
</dbReference>
<dbReference type="InterPro" id="IPR018497">
    <property type="entry name" value="Peptidase_M13_C"/>
</dbReference>
<keyword evidence="2" id="KW-0645">Protease</keyword>
<dbReference type="Gene3D" id="3.40.390.10">
    <property type="entry name" value="Collagenase (Catalytic Domain)"/>
    <property type="match status" value="1"/>
</dbReference>
<evidence type="ECO:0000256" key="6">
    <source>
        <dbReference type="ARBA" id="ARBA00023049"/>
    </source>
</evidence>
<reference evidence="10 11" key="1">
    <citation type="submission" date="2024-01" db="EMBL/GenBank/DDBJ databases">
        <title>The genome of the rayed Mediterranean limpet Patella caerulea (Linnaeus, 1758).</title>
        <authorList>
            <person name="Anh-Thu Weber A."/>
            <person name="Halstead-Nussloch G."/>
        </authorList>
    </citation>
    <scope>NUCLEOTIDE SEQUENCE [LARGE SCALE GENOMIC DNA]</scope>
    <source>
        <strain evidence="10">AATW-2023a</strain>
        <tissue evidence="10">Whole specimen</tissue>
    </source>
</reference>
<name>A0AAN8JNM5_PATCE</name>
<evidence type="ECO:0000259" key="9">
    <source>
        <dbReference type="Pfam" id="PF05649"/>
    </source>
</evidence>
<keyword evidence="7" id="KW-0472">Membrane</keyword>
<dbReference type="PROSITE" id="PS51885">
    <property type="entry name" value="NEPRILYSIN"/>
    <property type="match status" value="1"/>
</dbReference>
<dbReference type="GO" id="GO:0005886">
    <property type="term" value="C:plasma membrane"/>
    <property type="evidence" value="ECO:0007669"/>
    <property type="project" value="TreeGrafter"/>
</dbReference>
<protein>
    <recommendedName>
        <fullName evidence="12">Neprilysin</fullName>
    </recommendedName>
</protein>
<dbReference type="PANTHER" id="PTHR11733:SF133">
    <property type="entry name" value="PHOSPHATE-REGULATING NEUTRAL ENDOPEPTIDASE PHEX"/>
    <property type="match status" value="1"/>
</dbReference>
<evidence type="ECO:0000256" key="4">
    <source>
        <dbReference type="ARBA" id="ARBA00022801"/>
    </source>
</evidence>
<keyword evidence="7" id="KW-0812">Transmembrane</keyword>
<keyword evidence="7" id="KW-1133">Transmembrane helix</keyword>
<sequence length="761" mass="87505">MEKVNKARVVEENNMTGSKNILVAPEQIIFEEGGCIKRRSHLEKCLFVFVILFVLVSIGLLAALIITWRSGDRQDVCLTEDCVKTAAMISDSLDYSVEPCDNFYDFACGNWRKKHIIPEDKTSYGIIDELFKTVDIALKNALEKKIMPGEPEAVTKTKTLYASCMNSTGIESRGVQPLLSFLDKFGRWPVVTSGWREADFNFVDAMSTITLYNSFKWDVLPVFSTVVKADTKQSTQYIIYINQPSFGMPGREYYLKGRNDTMVKAYEDLAVKVAVVLGATQDDAAKQMEEMVDFEVNLANISVSLEKRRNLTALYNKMTISHLQSIYPQFEWLRYFQAIFQTKGVDIIINDSLFIINEVPEYFSRLFQLLSSTPPRILSNYIGWRITKSFLTDLTNELDNLNTNYKKIIFGTSVSVPRWQKCAEYTKNGLKMAAGRMFVDETFDKAAKDNIMVMIDNLRSVFKEQLECNKWMDEETKQVAREKVDAIGENVGYPDEILDNNYLNNLYNNYEYGDNYFENILKTEYELSIEALKRLNIPVDRTSWSYGFGPATVNANYKGETNYIEFPAAFLQPRYYSKTYPNSVNYGGVGMVIGHEITHGFDDLGRQYDKNGNVRQWWTTQVISRFKEEAQCVIDQYSNFTVPEINLNINGINTQGENIADIGGIKQAYQAYRKWIKERGMEEARLPGLIFNHDQLLFISFAQTFCGNMRAEEAKQRILTEYHSPDRFRIIGACQNSEDFSRVFECPVNSYMNPKRKCSVW</sequence>
<organism evidence="10 11">
    <name type="scientific">Patella caerulea</name>
    <name type="common">Rayed Mediterranean limpet</name>
    <dbReference type="NCBI Taxonomy" id="87958"/>
    <lineage>
        <taxon>Eukaryota</taxon>
        <taxon>Metazoa</taxon>
        <taxon>Spiralia</taxon>
        <taxon>Lophotrochozoa</taxon>
        <taxon>Mollusca</taxon>
        <taxon>Gastropoda</taxon>
        <taxon>Patellogastropoda</taxon>
        <taxon>Patelloidea</taxon>
        <taxon>Patellidae</taxon>
        <taxon>Patella</taxon>
    </lineage>
</organism>
<dbReference type="AlphaFoldDB" id="A0AAN8JNM5"/>
<dbReference type="Gene3D" id="1.10.1380.10">
    <property type="entry name" value="Neutral endopeptidase , domain2"/>
    <property type="match status" value="1"/>
</dbReference>
<gene>
    <name evidence="10" type="ORF">SNE40_011860</name>
</gene>
<keyword evidence="4" id="KW-0378">Hydrolase</keyword>
<evidence type="ECO:0000256" key="5">
    <source>
        <dbReference type="ARBA" id="ARBA00022833"/>
    </source>
</evidence>
<keyword evidence="3" id="KW-0479">Metal-binding</keyword>
<evidence type="ECO:0000256" key="3">
    <source>
        <dbReference type="ARBA" id="ARBA00022723"/>
    </source>
</evidence>
<keyword evidence="5" id="KW-0862">Zinc</keyword>
<feature type="domain" description="Peptidase M13 N-terminal" evidence="9">
    <location>
        <begin position="99"/>
        <end position="494"/>
    </location>
</feature>
<accession>A0AAN8JNM5</accession>
<evidence type="ECO:0000256" key="2">
    <source>
        <dbReference type="ARBA" id="ARBA00022670"/>
    </source>
</evidence>
<dbReference type="EMBL" id="JAZGQO010000008">
    <property type="protein sequence ID" value="KAK6179526.1"/>
    <property type="molecule type" value="Genomic_DNA"/>
</dbReference>
<dbReference type="GO" id="GO:0046872">
    <property type="term" value="F:metal ion binding"/>
    <property type="evidence" value="ECO:0007669"/>
    <property type="project" value="UniProtKB-KW"/>
</dbReference>
<proteinExistence type="predicted"/>
<comment type="cofactor">
    <cofactor evidence="1">
        <name>Zn(2+)</name>
        <dbReference type="ChEBI" id="CHEBI:29105"/>
    </cofactor>
</comment>
<evidence type="ECO:0000313" key="10">
    <source>
        <dbReference type="EMBL" id="KAK6179526.1"/>
    </source>
</evidence>
<evidence type="ECO:0008006" key="12">
    <source>
        <dbReference type="Google" id="ProtNLM"/>
    </source>
</evidence>
<evidence type="ECO:0000313" key="11">
    <source>
        <dbReference type="Proteomes" id="UP001347796"/>
    </source>
</evidence>
<evidence type="ECO:0000259" key="8">
    <source>
        <dbReference type="Pfam" id="PF01431"/>
    </source>
</evidence>
<keyword evidence="11" id="KW-1185">Reference proteome</keyword>
<feature type="domain" description="Peptidase M13 C-terminal" evidence="8">
    <location>
        <begin position="554"/>
        <end position="760"/>
    </location>
</feature>
<dbReference type="GO" id="GO:0016485">
    <property type="term" value="P:protein processing"/>
    <property type="evidence" value="ECO:0007669"/>
    <property type="project" value="TreeGrafter"/>
</dbReference>
<feature type="transmembrane region" description="Helical" evidence="7">
    <location>
        <begin position="46"/>
        <end position="68"/>
    </location>
</feature>
<dbReference type="PANTHER" id="PTHR11733">
    <property type="entry name" value="ZINC METALLOPROTEASE FAMILY M13 NEPRILYSIN-RELATED"/>
    <property type="match status" value="1"/>
</dbReference>
<dbReference type="Pfam" id="PF01431">
    <property type="entry name" value="Peptidase_M13"/>
    <property type="match status" value="1"/>
</dbReference>
<evidence type="ECO:0000256" key="1">
    <source>
        <dbReference type="ARBA" id="ARBA00001947"/>
    </source>
</evidence>
<evidence type="ECO:0000256" key="7">
    <source>
        <dbReference type="SAM" id="Phobius"/>
    </source>
</evidence>
<dbReference type="SUPFAM" id="SSF55486">
    <property type="entry name" value="Metalloproteases ('zincins'), catalytic domain"/>
    <property type="match status" value="1"/>
</dbReference>
<dbReference type="InterPro" id="IPR000718">
    <property type="entry name" value="Peptidase_M13"/>
</dbReference>
<keyword evidence="6" id="KW-0482">Metalloprotease</keyword>
<comment type="caution">
    <text evidence="10">The sequence shown here is derived from an EMBL/GenBank/DDBJ whole genome shotgun (WGS) entry which is preliminary data.</text>
</comment>
<dbReference type="GO" id="GO:0004222">
    <property type="term" value="F:metalloendopeptidase activity"/>
    <property type="evidence" value="ECO:0007669"/>
    <property type="project" value="InterPro"/>
</dbReference>
<dbReference type="Proteomes" id="UP001347796">
    <property type="component" value="Unassembled WGS sequence"/>
</dbReference>
<dbReference type="InterPro" id="IPR024079">
    <property type="entry name" value="MetalloPept_cat_dom_sf"/>
</dbReference>
<dbReference type="InterPro" id="IPR008753">
    <property type="entry name" value="Peptidase_M13_N"/>
</dbReference>
<dbReference type="PRINTS" id="PR00786">
    <property type="entry name" value="NEPRILYSIN"/>
</dbReference>